<protein>
    <submittedName>
        <fullName evidence="1">tRNA-guanine transglycosylase (Tgt, QTRT1)</fullName>
        <ecNumber evidence="1">2.4.2.29</ecNumber>
    </submittedName>
</protein>
<evidence type="ECO:0000313" key="1">
    <source>
        <dbReference type="EMBL" id="AIF22863.1"/>
    </source>
</evidence>
<sequence length="43" mass="4769">MFEISKTDLAGRIGTMYTNHGKIETPAFVPVIHPVKQTIPSKN</sequence>
<dbReference type="AlphaFoldDB" id="A0A075I9Q6"/>
<accession>A0A075I9Q6</accession>
<dbReference type="GO" id="GO:0006400">
    <property type="term" value="P:tRNA modification"/>
    <property type="evidence" value="ECO:0007669"/>
    <property type="project" value="InterPro"/>
</dbReference>
<organism evidence="1">
    <name type="scientific">uncultured marine thaumarchaeote SAT1000_10_G09</name>
    <dbReference type="NCBI Taxonomy" id="1456375"/>
    <lineage>
        <taxon>Archaea</taxon>
        <taxon>Nitrososphaerota</taxon>
        <taxon>environmental samples</taxon>
    </lineage>
</organism>
<dbReference type="SUPFAM" id="SSF51713">
    <property type="entry name" value="tRNA-guanine transglycosylase"/>
    <property type="match status" value="1"/>
</dbReference>
<name>A0A075I9Q6_9ARCH</name>
<dbReference type="EC" id="2.4.2.29" evidence="1"/>
<reference evidence="1" key="1">
    <citation type="journal article" date="2014" name="Genome Biol. Evol.">
        <title>Pangenome evidence for extensive interdomain horizontal transfer affecting lineage core and shell genes in uncultured planktonic thaumarchaeota and euryarchaeota.</title>
        <authorList>
            <person name="Deschamps P."/>
            <person name="Zivanovic Y."/>
            <person name="Moreira D."/>
            <person name="Rodriguez-Valera F."/>
            <person name="Lopez-Garcia P."/>
        </authorList>
    </citation>
    <scope>NUCLEOTIDE SEQUENCE</scope>
</reference>
<dbReference type="GO" id="GO:0016757">
    <property type="term" value="F:glycosyltransferase activity"/>
    <property type="evidence" value="ECO:0007669"/>
    <property type="project" value="UniProtKB-KW"/>
</dbReference>
<gene>
    <name evidence="1" type="primary">QTRT1</name>
    <name evidence="1" type="synonym">tgt</name>
</gene>
<proteinExistence type="predicted"/>
<dbReference type="InterPro" id="IPR036511">
    <property type="entry name" value="TGT-like_sf"/>
</dbReference>
<keyword evidence="1" id="KW-0808">Transferase</keyword>
<dbReference type="EMBL" id="KF901217">
    <property type="protein sequence ID" value="AIF22863.1"/>
    <property type="molecule type" value="Genomic_DNA"/>
</dbReference>
<keyword evidence="1" id="KW-0328">Glycosyltransferase</keyword>
<dbReference type="Gene3D" id="3.20.20.105">
    <property type="entry name" value="Queuine tRNA-ribosyltransferase-like"/>
    <property type="match status" value="1"/>
</dbReference>